<comment type="similarity">
    <text evidence="1">Belongs to the Deltex family.</text>
</comment>
<organism evidence="11">
    <name type="scientific">Notodromas monacha</name>
    <dbReference type="NCBI Taxonomy" id="399045"/>
    <lineage>
        <taxon>Eukaryota</taxon>
        <taxon>Metazoa</taxon>
        <taxon>Ecdysozoa</taxon>
        <taxon>Arthropoda</taxon>
        <taxon>Crustacea</taxon>
        <taxon>Oligostraca</taxon>
        <taxon>Ostracoda</taxon>
        <taxon>Podocopa</taxon>
        <taxon>Podocopida</taxon>
        <taxon>Cypridocopina</taxon>
        <taxon>Cypridoidea</taxon>
        <taxon>Cyprididae</taxon>
        <taxon>Notodromas</taxon>
    </lineage>
</organism>
<keyword evidence="4" id="KW-0677">Repeat</keyword>
<dbReference type="SMART" id="SM00320">
    <property type="entry name" value="WD40"/>
    <property type="match status" value="3"/>
</dbReference>
<dbReference type="Pfam" id="PF00400">
    <property type="entry name" value="WD40"/>
    <property type="match status" value="2"/>
</dbReference>
<dbReference type="GO" id="GO:0008270">
    <property type="term" value="F:zinc ion binding"/>
    <property type="evidence" value="ECO:0007669"/>
    <property type="project" value="UniProtKB-KW"/>
</dbReference>
<feature type="repeat" description="WD" evidence="8">
    <location>
        <begin position="622"/>
        <end position="658"/>
    </location>
</feature>
<feature type="region of interest" description="Disordered" evidence="9">
    <location>
        <begin position="385"/>
        <end position="551"/>
    </location>
</feature>
<dbReference type="InterPro" id="IPR036322">
    <property type="entry name" value="WD40_repeat_dom_sf"/>
</dbReference>
<feature type="region of interest" description="Disordered" evidence="9">
    <location>
        <begin position="332"/>
        <end position="353"/>
    </location>
</feature>
<dbReference type="InterPro" id="IPR001841">
    <property type="entry name" value="Znf_RING"/>
</dbReference>
<keyword evidence="6" id="KW-0862">Zinc</keyword>
<accession>A0A7R9GE18</accession>
<dbReference type="PANTHER" id="PTHR22889:SF0">
    <property type="entry name" value="WD REPEAT-CONTAINING PROTEIN 89"/>
    <property type="match status" value="1"/>
</dbReference>
<dbReference type="EMBL" id="CAJPEX010000900">
    <property type="protein sequence ID" value="CAG0917569.1"/>
    <property type="molecule type" value="Genomic_DNA"/>
</dbReference>
<feature type="compositionally biased region" description="Acidic residues" evidence="9">
    <location>
        <begin position="503"/>
        <end position="515"/>
    </location>
</feature>
<dbReference type="PROSITE" id="PS50294">
    <property type="entry name" value="WD_REPEATS_REGION"/>
    <property type="match status" value="1"/>
</dbReference>
<dbReference type="AlphaFoldDB" id="A0A7R9GE18"/>
<gene>
    <name evidence="11" type="ORF">NMOB1V02_LOCUS5150</name>
</gene>
<evidence type="ECO:0000256" key="1">
    <source>
        <dbReference type="ARBA" id="ARBA00009413"/>
    </source>
</evidence>
<evidence type="ECO:0000256" key="9">
    <source>
        <dbReference type="SAM" id="MobiDB-lite"/>
    </source>
</evidence>
<evidence type="ECO:0000256" key="7">
    <source>
        <dbReference type="PROSITE-ProRule" id="PRU00175"/>
    </source>
</evidence>
<dbReference type="Gene3D" id="2.130.10.10">
    <property type="entry name" value="YVTN repeat-like/Quinoprotein amine dehydrogenase"/>
    <property type="match status" value="2"/>
</dbReference>
<dbReference type="PROSITE" id="PS50082">
    <property type="entry name" value="WD_REPEATS_2"/>
    <property type="match status" value="2"/>
</dbReference>
<feature type="compositionally biased region" description="Low complexity" evidence="9">
    <location>
        <begin position="492"/>
        <end position="502"/>
    </location>
</feature>
<dbReference type="EMBL" id="OA882937">
    <property type="protein sequence ID" value="CAD7277417.1"/>
    <property type="molecule type" value="Genomic_DNA"/>
</dbReference>
<reference evidence="11" key="1">
    <citation type="submission" date="2020-11" db="EMBL/GenBank/DDBJ databases">
        <authorList>
            <person name="Tran Van P."/>
        </authorList>
    </citation>
    <scope>NUCLEOTIDE SEQUENCE</scope>
</reference>
<proteinExistence type="inferred from homology"/>
<dbReference type="SUPFAM" id="SSF50978">
    <property type="entry name" value="WD40 repeat-like"/>
    <property type="match status" value="1"/>
</dbReference>
<feature type="domain" description="RING-type" evidence="10">
    <location>
        <begin position="29"/>
        <end position="81"/>
    </location>
</feature>
<name>A0A7R9GE18_9CRUS</name>
<keyword evidence="5 7" id="KW-0479">Metal-binding</keyword>
<dbReference type="Gene3D" id="3.30.390.130">
    <property type="match status" value="1"/>
</dbReference>
<evidence type="ECO:0000313" key="11">
    <source>
        <dbReference type="EMBL" id="CAD7277417.1"/>
    </source>
</evidence>
<evidence type="ECO:0000256" key="3">
    <source>
        <dbReference type="ARBA" id="ARBA00022574"/>
    </source>
</evidence>
<keyword evidence="5 7" id="KW-0863">Zinc-finger</keyword>
<dbReference type="InterPro" id="IPR013083">
    <property type="entry name" value="Znf_RING/FYVE/PHD"/>
</dbReference>
<evidence type="ECO:0000259" key="10">
    <source>
        <dbReference type="PROSITE" id="PS50089"/>
    </source>
</evidence>
<dbReference type="SMART" id="SM00184">
    <property type="entry name" value="RING"/>
    <property type="match status" value="1"/>
</dbReference>
<dbReference type="InterPro" id="IPR039328">
    <property type="entry name" value="WDR89"/>
</dbReference>
<feature type="region of interest" description="Disordered" evidence="9">
    <location>
        <begin position="243"/>
        <end position="272"/>
    </location>
</feature>
<dbReference type="Proteomes" id="UP000678499">
    <property type="component" value="Unassembled WGS sequence"/>
</dbReference>
<evidence type="ECO:0000256" key="6">
    <source>
        <dbReference type="ARBA" id="ARBA00022833"/>
    </source>
</evidence>
<evidence type="ECO:0000256" key="2">
    <source>
        <dbReference type="ARBA" id="ARBA00021125"/>
    </source>
</evidence>
<dbReference type="InterPro" id="IPR039399">
    <property type="entry name" value="Deltex_C_sf"/>
</dbReference>
<dbReference type="Gene3D" id="3.30.40.10">
    <property type="entry name" value="Zinc/RING finger domain, C3HC4 (zinc finger)"/>
    <property type="match status" value="1"/>
</dbReference>
<dbReference type="SUPFAM" id="SSF57850">
    <property type="entry name" value="RING/U-box"/>
    <property type="match status" value="1"/>
</dbReference>
<evidence type="ECO:0000313" key="12">
    <source>
        <dbReference type="Proteomes" id="UP000678499"/>
    </source>
</evidence>
<dbReference type="InterPro" id="IPR039396">
    <property type="entry name" value="Deltex_C"/>
</dbReference>
<protein>
    <recommendedName>
        <fullName evidence="2">WD repeat-containing protein 89</fullName>
    </recommendedName>
</protein>
<keyword evidence="12" id="KW-1185">Reference proteome</keyword>
<feature type="repeat" description="WD" evidence="8">
    <location>
        <begin position="722"/>
        <end position="764"/>
    </location>
</feature>
<dbReference type="Pfam" id="PF18102">
    <property type="entry name" value="DTC"/>
    <property type="match status" value="1"/>
</dbReference>
<dbReference type="PROSITE" id="PS50089">
    <property type="entry name" value="ZF_RING_2"/>
    <property type="match status" value="1"/>
</dbReference>
<feature type="compositionally biased region" description="Low complexity" evidence="9">
    <location>
        <begin position="431"/>
        <end position="442"/>
    </location>
</feature>
<sequence>MSIASVHPDLRKFGSLLSQRNSSVLDGTCLICLENFVHQSPYDEGGSKAAVLRLECDHLIHHNCALMLLGRNDFLQCPTCNNVTGIRTGNQPIGARMQILLRKESIYGFSCPTIYIYYSFPNSTFVQDDTHPEPGHQFSADNFPRVAYLPYNHEGKEICNLFRIAFERRLIFTVGTSATTGRKSVVTWTGIHHKTSMYPGPFGYPDPAYFDNVKGELAAVGVTPADICTKEVSCVDCGRTKEKKNTMPKKLPNPFLKKTEKPSAPEYSSGGVGVPKLAKETTIPAVSDAYGYGAGMRHPAPHMAYNQPYNNAYAQAYYQNYYRMPAPGAAGAGAAAVGGRGSGGHYQQHGRTMWKRIPKKREKKPNIAQVFFFEIENTLEPRDADVMTKREKRRAKREMSKAAVNSLPQNLIRNTLRKEHAYSSDEESDDSSASSSYSSSSVSDDDEAASSTSEEEKAARKTATVEMLSAKKKQQNAVGPAPVVNKSTRSKSSSSSSSSSSSDSDDESSSSDSDDESRRPFFSGIKRGKRKLNAAAREREMKRSRTGEEEDEDLCSAKELSALFNTPFHAARSTNVGGAKEDLYVLHADANSDDPDALIAAGISNHCVNIYHAERLALIAKLKGHQDSIAGVKFANTKPQVLFTGGREGAVRLWDLRTKPYSCVHTYFASEMKRNPSRFKHATTFDVDCQDRIVCLGTEQLMGDTYLLFWDIRACKLLGGYWYSHGDDITHVQFHPNEGDTLATTSVDGLINIFDLERSAEEEALTYVLNTGCSVRRLRWFGGDSAWSTLAALTHNEDVELWERSGVAPFARFSRDDICSAMQRLSVDHTYVADVHKAYDAAELIVVAGSKSAKTCVKDGELRPYAVLPHNKGECQIIRCTHYFAQSEILLTGGEKGAVTLWAPGESRQTVTLDDDDEDDDERAIEKHLSLISLILNGIIPILAANLTGGRMIV</sequence>
<dbReference type="InterPro" id="IPR001680">
    <property type="entry name" value="WD40_rpt"/>
</dbReference>
<evidence type="ECO:0000256" key="5">
    <source>
        <dbReference type="ARBA" id="ARBA00022771"/>
    </source>
</evidence>
<dbReference type="PANTHER" id="PTHR22889">
    <property type="entry name" value="WD REPEAT-CONTAINING PROTEIN 89"/>
    <property type="match status" value="1"/>
</dbReference>
<feature type="compositionally biased region" description="Basic and acidic residues" evidence="9">
    <location>
        <begin position="536"/>
        <end position="547"/>
    </location>
</feature>
<evidence type="ECO:0000256" key="4">
    <source>
        <dbReference type="ARBA" id="ARBA00022737"/>
    </source>
</evidence>
<evidence type="ECO:0000256" key="8">
    <source>
        <dbReference type="PROSITE-ProRule" id="PRU00221"/>
    </source>
</evidence>
<dbReference type="OrthoDB" id="25131at2759"/>
<dbReference type="InterPro" id="IPR015943">
    <property type="entry name" value="WD40/YVTN_repeat-like_dom_sf"/>
</dbReference>
<keyword evidence="3 8" id="KW-0853">WD repeat</keyword>